<dbReference type="InterPro" id="IPR033985">
    <property type="entry name" value="SusD-like_N"/>
</dbReference>
<dbReference type="InterPro" id="IPR012944">
    <property type="entry name" value="SusD_RagB_dom"/>
</dbReference>
<dbReference type="Proteomes" id="UP000727490">
    <property type="component" value="Unassembled WGS sequence"/>
</dbReference>
<dbReference type="Pfam" id="PF07980">
    <property type="entry name" value="SusD_RagB"/>
    <property type="match status" value="1"/>
</dbReference>
<sequence length="449" mass="51591">MKNLIRTVLTLTLLSVLWACENFLDEKPDKALVTISTLDDMQGLLDNNTQAMNSETYFKLIRSDEFEADPSLLRSVQPWIREVYLWAEEPFGQDEIAMDWSRQYLQIMNTNIILEEIEKVSPVNQAEELRKNAIRASAHFFRGLAYFNLAQVFAQAYVPGGDNSSLSFPLRTVADPNAHFERATVQEVYEFIIEDLELSLEGLPDNVIYPTRPNLSSGHALLARIYLSMGMYEEAGKYSELVLVKNSSLTNFNSLVLTGTNPFQRFNEETIFFSNFYFASFLSSQLLKVSDSFANLFSEEDLRKSAFFRQNPGGWYVFIGHYTADEEFFSGITTPEMILISAEVAARKGEFPKAKSLLQQLAENRFAPENLPGINEMPEEVVLEYVLDERKRELFGRGLRWSDIRRLNQEIDFAVVLERSFEEERVVIQPGDARYTLDIPPREKRLEGF</sequence>
<evidence type="ECO:0000256" key="1">
    <source>
        <dbReference type="ARBA" id="ARBA00004442"/>
    </source>
</evidence>
<comment type="subcellular location">
    <subcellularLocation>
        <location evidence="1">Cell outer membrane</location>
    </subcellularLocation>
</comment>
<keyword evidence="9" id="KW-1185">Reference proteome</keyword>
<evidence type="ECO:0000259" key="6">
    <source>
        <dbReference type="Pfam" id="PF07980"/>
    </source>
</evidence>
<dbReference type="GO" id="GO:0009279">
    <property type="term" value="C:cell outer membrane"/>
    <property type="evidence" value="ECO:0007669"/>
    <property type="project" value="UniProtKB-SubCell"/>
</dbReference>
<organism evidence="8 9">
    <name type="scientific">Arthrospiribacter ruber</name>
    <dbReference type="NCBI Taxonomy" id="2487934"/>
    <lineage>
        <taxon>Bacteria</taxon>
        <taxon>Pseudomonadati</taxon>
        <taxon>Bacteroidota</taxon>
        <taxon>Cytophagia</taxon>
        <taxon>Cytophagales</taxon>
        <taxon>Cyclobacteriaceae</taxon>
        <taxon>Arthrospiribacter</taxon>
    </lineage>
</organism>
<gene>
    <name evidence="8" type="ORF">EGN73_03425</name>
</gene>
<name>A0A951IW88_9BACT</name>
<evidence type="ECO:0000259" key="7">
    <source>
        <dbReference type="Pfam" id="PF14322"/>
    </source>
</evidence>
<reference evidence="8 9" key="1">
    <citation type="journal article" date="2020" name="Syst. Appl. Microbiol.">
        <title>Arthrospiribacter ruber gen. nov., sp. nov., a novel bacterium isolated from Arthrospira cultures.</title>
        <authorList>
            <person name="Waleron M."/>
            <person name="Misztak A."/>
            <person name="Waleron M.M."/>
            <person name="Furmaniak M."/>
            <person name="Mrozik A."/>
            <person name="Waleron K."/>
        </authorList>
    </citation>
    <scope>NUCLEOTIDE SEQUENCE [LARGE SCALE GENOMIC DNA]</scope>
    <source>
        <strain evidence="8 9">DPMB0001</strain>
    </source>
</reference>
<evidence type="ECO:0000313" key="8">
    <source>
        <dbReference type="EMBL" id="MBW3466861.1"/>
    </source>
</evidence>
<protein>
    <submittedName>
        <fullName evidence="8">RagB/SusD family nutrient uptake outer membrane protein</fullName>
    </submittedName>
</protein>
<feature type="chain" id="PRO_5037774489" evidence="5">
    <location>
        <begin position="20"/>
        <end position="449"/>
    </location>
</feature>
<keyword evidence="2 5" id="KW-0732">Signal</keyword>
<dbReference type="EMBL" id="RPHB01000002">
    <property type="protein sequence ID" value="MBW3466861.1"/>
    <property type="molecule type" value="Genomic_DNA"/>
</dbReference>
<dbReference type="RefSeq" id="WP_219287077.1">
    <property type="nucleotide sequence ID" value="NZ_RPHB01000002.1"/>
</dbReference>
<feature type="domain" description="RagB/SusD" evidence="6">
    <location>
        <begin position="336"/>
        <end position="408"/>
    </location>
</feature>
<evidence type="ECO:0000313" key="9">
    <source>
        <dbReference type="Proteomes" id="UP000727490"/>
    </source>
</evidence>
<keyword evidence="3" id="KW-0472">Membrane</keyword>
<dbReference type="AlphaFoldDB" id="A0A951IW88"/>
<proteinExistence type="predicted"/>
<evidence type="ECO:0000256" key="5">
    <source>
        <dbReference type="SAM" id="SignalP"/>
    </source>
</evidence>
<accession>A0A951IW88</accession>
<evidence type="ECO:0000256" key="3">
    <source>
        <dbReference type="ARBA" id="ARBA00023136"/>
    </source>
</evidence>
<feature type="signal peptide" evidence="5">
    <location>
        <begin position="1"/>
        <end position="19"/>
    </location>
</feature>
<feature type="domain" description="SusD-like N-terminal" evidence="7">
    <location>
        <begin position="22"/>
        <end position="227"/>
    </location>
</feature>
<keyword evidence="4" id="KW-0998">Cell outer membrane</keyword>
<evidence type="ECO:0000256" key="2">
    <source>
        <dbReference type="ARBA" id="ARBA00022729"/>
    </source>
</evidence>
<dbReference type="Pfam" id="PF14322">
    <property type="entry name" value="SusD-like_3"/>
    <property type="match status" value="1"/>
</dbReference>
<comment type="caution">
    <text evidence="8">The sequence shown here is derived from an EMBL/GenBank/DDBJ whole genome shotgun (WGS) entry which is preliminary data.</text>
</comment>
<evidence type="ECO:0000256" key="4">
    <source>
        <dbReference type="ARBA" id="ARBA00023237"/>
    </source>
</evidence>